<protein>
    <submittedName>
        <fullName evidence="1">Uncharacterized protein</fullName>
    </submittedName>
</protein>
<sequence length="69" mass="7605">MQAELHEPIVVGECEHDACEKPLEVGQVVWKKGHDLYCSLRCMINDMRSPKGKGGEAFGSTGPFDKSAR</sequence>
<dbReference type="AlphaFoldDB" id="A0A2V2YDV8"/>
<evidence type="ECO:0000313" key="1">
    <source>
        <dbReference type="EMBL" id="PWV90227.1"/>
    </source>
</evidence>
<dbReference type="EMBL" id="QGTQ01000044">
    <property type="protein sequence ID" value="PWV90227.1"/>
    <property type="molecule type" value="Genomic_DNA"/>
</dbReference>
<evidence type="ECO:0000313" key="2">
    <source>
        <dbReference type="Proteomes" id="UP000246635"/>
    </source>
</evidence>
<dbReference type="Proteomes" id="UP000246635">
    <property type="component" value="Unassembled WGS sequence"/>
</dbReference>
<name>A0A2V2YDV8_9BACL</name>
<comment type="caution">
    <text evidence="1">The sequence shown here is derived from an EMBL/GenBank/DDBJ whole genome shotgun (WGS) entry which is preliminary data.</text>
</comment>
<gene>
    <name evidence="1" type="ORF">DFQ01_1443</name>
</gene>
<accession>A0A2V2YDV8</accession>
<keyword evidence="2" id="KW-1185">Reference proteome</keyword>
<organism evidence="1 2">
    <name type="scientific">Paenibacillus cellulosilyticus</name>
    <dbReference type="NCBI Taxonomy" id="375489"/>
    <lineage>
        <taxon>Bacteria</taxon>
        <taxon>Bacillati</taxon>
        <taxon>Bacillota</taxon>
        <taxon>Bacilli</taxon>
        <taxon>Bacillales</taxon>
        <taxon>Paenibacillaceae</taxon>
        <taxon>Paenibacillus</taxon>
    </lineage>
</organism>
<proteinExistence type="predicted"/>
<reference evidence="1 2" key="1">
    <citation type="submission" date="2018-05" db="EMBL/GenBank/DDBJ databases">
        <title>Genomic Encyclopedia of Type Strains, Phase III (KMG-III): the genomes of soil and plant-associated and newly described type strains.</title>
        <authorList>
            <person name="Whitman W."/>
        </authorList>
    </citation>
    <scope>NUCLEOTIDE SEQUENCE [LARGE SCALE GENOMIC DNA]</scope>
    <source>
        <strain evidence="1 2">CECT 5696</strain>
    </source>
</reference>